<dbReference type="SUPFAM" id="SSF49562">
    <property type="entry name" value="C2 domain (Calcium/lipid-binding domain, CaLB)"/>
    <property type="match status" value="1"/>
</dbReference>
<proteinExistence type="predicted"/>
<evidence type="ECO:0000313" key="2">
    <source>
        <dbReference type="EMBL" id="KAA0146719.1"/>
    </source>
</evidence>
<dbReference type="InterPro" id="IPR035892">
    <property type="entry name" value="C2_domain_sf"/>
</dbReference>
<dbReference type="Pfam" id="PF00168">
    <property type="entry name" value="C2"/>
    <property type="match status" value="1"/>
</dbReference>
<name>A0A5A8C2J2_CAFRO</name>
<accession>A0A5A8C2J2</accession>
<feature type="domain" description="C2" evidence="1">
    <location>
        <begin position="1"/>
        <end position="97"/>
    </location>
</feature>
<dbReference type="AlphaFoldDB" id="A0A5A8C2J2"/>
<evidence type="ECO:0000313" key="3">
    <source>
        <dbReference type="Proteomes" id="UP000325113"/>
    </source>
</evidence>
<organism evidence="2 3">
    <name type="scientific">Cafeteria roenbergensis</name>
    <name type="common">Marine flagellate</name>
    <dbReference type="NCBI Taxonomy" id="33653"/>
    <lineage>
        <taxon>Eukaryota</taxon>
        <taxon>Sar</taxon>
        <taxon>Stramenopiles</taxon>
        <taxon>Bigyra</taxon>
        <taxon>Opalozoa</taxon>
        <taxon>Bicosoecida</taxon>
        <taxon>Cafeteriaceae</taxon>
        <taxon>Cafeteria</taxon>
    </lineage>
</organism>
<sequence length="146" mass="14970">MGGNPDPYVAVEALARDGDTWTAIGKARTEHVSGSLAPEWDAVLAIGQQPVAVGAGSPLRLRVSVFDYDFISADDLLGSGQVDIEDAACGEGWMRVGGEEGLLLKAAGAASEAAGAGGRDSEGEGAASESERLRLWLCVRVGDPAE</sequence>
<reference evidence="2 3" key="1">
    <citation type="submission" date="2019-07" db="EMBL/GenBank/DDBJ databases">
        <title>Genomes of Cafeteria roenbergensis.</title>
        <authorList>
            <person name="Fischer M.G."/>
            <person name="Hackl T."/>
            <person name="Roman M."/>
        </authorList>
    </citation>
    <scope>NUCLEOTIDE SEQUENCE [LARGE SCALE GENOMIC DNA]</scope>
    <source>
        <strain evidence="2 3">Cflag</strain>
    </source>
</reference>
<dbReference type="EMBL" id="VLTM01000179">
    <property type="protein sequence ID" value="KAA0146719.1"/>
    <property type="molecule type" value="Genomic_DNA"/>
</dbReference>
<dbReference type="Gene3D" id="2.60.40.150">
    <property type="entry name" value="C2 domain"/>
    <property type="match status" value="1"/>
</dbReference>
<evidence type="ECO:0000259" key="1">
    <source>
        <dbReference type="PROSITE" id="PS50004"/>
    </source>
</evidence>
<dbReference type="Proteomes" id="UP000325113">
    <property type="component" value="Unassembled WGS sequence"/>
</dbReference>
<dbReference type="PROSITE" id="PS50004">
    <property type="entry name" value="C2"/>
    <property type="match status" value="1"/>
</dbReference>
<comment type="caution">
    <text evidence="2">The sequence shown here is derived from an EMBL/GenBank/DDBJ whole genome shotgun (WGS) entry which is preliminary data.</text>
</comment>
<protein>
    <recommendedName>
        <fullName evidence="1">C2 domain-containing protein</fullName>
    </recommendedName>
</protein>
<dbReference type="InterPro" id="IPR000008">
    <property type="entry name" value="C2_dom"/>
</dbReference>
<dbReference type="CDD" id="cd00030">
    <property type="entry name" value="C2"/>
    <property type="match status" value="1"/>
</dbReference>
<gene>
    <name evidence="2" type="ORF">FNF31_07722</name>
</gene>